<evidence type="ECO:0000256" key="2">
    <source>
        <dbReference type="ARBA" id="ARBA00007639"/>
    </source>
</evidence>
<comment type="similarity">
    <text evidence="2">Belongs to the bacterial solute-binding protein 2 family.</text>
</comment>
<proteinExistence type="inferred from homology"/>
<name>A0ABT8TBU2_9GAMM</name>
<dbReference type="RefSeq" id="WP_302711241.1">
    <property type="nucleotide sequence ID" value="NZ_JAULRT010000032.1"/>
</dbReference>
<dbReference type="InterPro" id="IPR025997">
    <property type="entry name" value="SBP_2_dom"/>
</dbReference>
<dbReference type="EMBL" id="JAULRT010000032">
    <property type="protein sequence ID" value="MDO3381115.1"/>
    <property type="molecule type" value="Genomic_DNA"/>
</dbReference>
<protein>
    <submittedName>
        <fullName evidence="6">ABC transporter substrate-binding protein</fullName>
    </submittedName>
</protein>
<keyword evidence="7" id="KW-1185">Reference proteome</keyword>
<feature type="domain" description="Periplasmic binding protein" evidence="5">
    <location>
        <begin position="25"/>
        <end position="285"/>
    </location>
</feature>
<feature type="chain" id="PRO_5046589849" evidence="4">
    <location>
        <begin position="23"/>
        <end position="314"/>
    </location>
</feature>
<evidence type="ECO:0000313" key="6">
    <source>
        <dbReference type="EMBL" id="MDO3381115.1"/>
    </source>
</evidence>
<gene>
    <name evidence="6" type="ORF">QWI16_02955</name>
</gene>
<dbReference type="CDD" id="cd06309">
    <property type="entry name" value="PBP1_galactofuranose_YtfQ-like"/>
    <property type="match status" value="1"/>
</dbReference>
<dbReference type="Gene3D" id="3.40.50.2300">
    <property type="match status" value="2"/>
</dbReference>
<sequence>MNKTLMGLALASLLGASQLASALTVGFSQVGSESGWRTTFSESVKAEAEKRGIDLKFSDAQQKQENQIKAIRSFIAQSVDAIVVAPVVETGWRPVLMEARRARIPVVIVDRNVAVTDDRLYITRIAPDFVDEGRKAAQWLMEATDGRCDIVELQGTVGSSAAIGRMEGFNEVIGKHPEASIVRSQTAEFTRAKGKEVMESILKAEGGGKALCALWAHNDEMALGAIQAIKEAGLKPGEDILVVSVDAVDDIFTALLDGEVNASVEMSPHLGGPAFDVIEAYLGGKRDFEKWMVMDGRVFTQENAKAEYEKRQAN</sequence>
<evidence type="ECO:0000256" key="3">
    <source>
        <dbReference type="ARBA" id="ARBA00022729"/>
    </source>
</evidence>
<evidence type="ECO:0000259" key="5">
    <source>
        <dbReference type="Pfam" id="PF13407"/>
    </source>
</evidence>
<feature type="signal peptide" evidence="4">
    <location>
        <begin position="1"/>
        <end position="22"/>
    </location>
</feature>
<dbReference type="SUPFAM" id="SSF53822">
    <property type="entry name" value="Periplasmic binding protein-like I"/>
    <property type="match status" value="1"/>
</dbReference>
<evidence type="ECO:0000256" key="1">
    <source>
        <dbReference type="ARBA" id="ARBA00004196"/>
    </source>
</evidence>
<accession>A0ABT8TBU2</accession>
<dbReference type="Pfam" id="PF13407">
    <property type="entry name" value="Peripla_BP_4"/>
    <property type="match status" value="1"/>
</dbReference>
<dbReference type="PANTHER" id="PTHR46847:SF3">
    <property type="entry name" value="GALACTOFURANOSE-BINDING PROTEIN YTFQ"/>
    <property type="match status" value="1"/>
</dbReference>
<dbReference type="PANTHER" id="PTHR46847">
    <property type="entry name" value="D-ALLOSE-BINDING PERIPLASMIC PROTEIN-RELATED"/>
    <property type="match status" value="1"/>
</dbReference>
<comment type="subcellular location">
    <subcellularLocation>
        <location evidence="1">Cell envelope</location>
    </subcellularLocation>
</comment>
<dbReference type="Proteomes" id="UP001168380">
    <property type="component" value="Unassembled WGS sequence"/>
</dbReference>
<comment type="caution">
    <text evidence="6">The sequence shown here is derived from an EMBL/GenBank/DDBJ whole genome shotgun (WGS) entry which is preliminary data.</text>
</comment>
<evidence type="ECO:0000256" key="4">
    <source>
        <dbReference type="SAM" id="SignalP"/>
    </source>
</evidence>
<organism evidence="6 7">
    <name type="scientific">Gilvimarinus algae</name>
    <dbReference type="NCBI Taxonomy" id="3058037"/>
    <lineage>
        <taxon>Bacteria</taxon>
        <taxon>Pseudomonadati</taxon>
        <taxon>Pseudomonadota</taxon>
        <taxon>Gammaproteobacteria</taxon>
        <taxon>Cellvibrionales</taxon>
        <taxon>Cellvibrionaceae</taxon>
        <taxon>Gilvimarinus</taxon>
    </lineage>
</organism>
<reference evidence="6" key="1">
    <citation type="submission" date="2023-07" db="EMBL/GenBank/DDBJ databases">
        <title>Gilvimarinus algae sp. nov., isolated from the surface of Kelp.</title>
        <authorList>
            <person name="Sun Y.Y."/>
            <person name="Gong Y."/>
            <person name="Du Z.J."/>
        </authorList>
    </citation>
    <scope>NUCLEOTIDE SEQUENCE</scope>
    <source>
        <strain evidence="6">SDUM040014</strain>
    </source>
</reference>
<keyword evidence="3 4" id="KW-0732">Signal</keyword>
<evidence type="ECO:0000313" key="7">
    <source>
        <dbReference type="Proteomes" id="UP001168380"/>
    </source>
</evidence>
<dbReference type="InterPro" id="IPR028082">
    <property type="entry name" value="Peripla_BP_I"/>
</dbReference>